<dbReference type="AlphaFoldDB" id="A0A699ZV50"/>
<dbReference type="SUPFAM" id="SSF52833">
    <property type="entry name" value="Thioredoxin-like"/>
    <property type="match status" value="1"/>
</dbReference>
<evidence type="ECO:0000256" key="2">
    <source>
        <dbReference type="ARBA" id="ARBA00023284"/>
    </source>
</evidence>
<dbReference type="InterPro" id="IPR002109">
    <property type="entry name" value="Glutaredoxin"/>
</dbReference>
<sequence length="160" mass="17300">HSHSHSHSRPGKSWGGLGQTVPDSALTSALKLALCGSGAQRHGARVASRWYTTLDADTHDDFKPKITSNAVPTDAADVIKNDISSSDVFLYMKGVPKQPQCGFSNNVVRLLDAYGVQYGSRNVLADPSIREGVKKFSNWPTIPQACTFTGTCRPCCLPPW</sequence>
<dbReference type="PANTHER" id="PTHR10293">
    <property type="entry name" value="GLUTAREDOXIN FAMILY MEMBER"/>
    <property type="match status" value="1"/>
</dbReference>
<organism evidence="4 5">
    <name type="scientific">Haematococcus lacustris</name>
    <name type="common">Green alga</name>
    <name type="synonym">Haematococcus pluvialis</name>
    <dbReference type="NCBI Taxonomy" id="44745"/>
    <lineage>
        <taxon>Eukaryota</taxon>
        <taxon>Viridiplantae</taxon>
        <taxon>Chlorophyta</taxon>
        <taxon>core chlorophytes</taxon>
        <taxon>Chlorophyceae</taxon>
        <taxon>CS clade</taxon>
        <taxon>Chlamydomonadales</taxon>
        <taxon>Haematococcaceae</taxon>
        <taxon>Haematococcus</taxon>
    </lineage>
</organism>
<feature type="domain" description="Glutaredoxin" evidence="3">
    <location>
        <begin position="88"/>
        <end position="144"/>
    </location>
</feature>
<dbReference type="EMBL" id="BLLF01003095">
    <property type="protein sequence ID" value="GFH26331.1"/>
    <property type="molecule type" value="Genomic_DNA"/>
</dbReference>
<gene>
    <name evidence="4" type="ORF">HaLaN_24464</name>
</gene>
<dbReference type="Proteomes" id="UP000485058">
    <property type="component" value="Unassembled WGS sequence"/>
</dbReference>
<dbReference type="InterPro" id="IPR036249">
    <property type="entry name" value="Thioredoxin-like_sf"/>
</dbReference>
<comment type="caution">
    <text evidence="4">The sequence shown here is derived from an EMBL/GenBank/DDBJ whole genome shotgun (WGS) entry which is preliminary data.</text>
</comment>
<dbReference type="Pfam" id="PF00462">
    <property type="entry name" value="Glutaredoxin"/>
    <property type="match status" value="1"/>
</dbReference>
<dbReference type="GO" id="GO:0005759">
    <property type="term" value="C:mitochondrial matrix"/>
    <property type="evidence" value="ECO:0007669"/>
    <property type="project" value="TreeGrafter"/>
</dbReference>
<proteinExistence type="inferred from homology"/>
<keyword evidence="2" id="KW-0676">Redox-active center</keyword>
<dbReference type="Gene3D" id="3.40.30.10">
    <property type="entry name" value="Glutaredoxin"/>
    <property type="match status" value="1"/>
</dbReference>
<keyword evidence="5" id="KW-1185">Reference proteome</keyword>
<reference evidence="4 5" key="1">
    <citation type="submission" date="2020-02" db="EMBL/GenBank/DDBJ databases">
        <title>Draft genome sequence of Haematococcus lacustris strain NIES-144.</title>
        <authorList>
            <person name="Morimoto D."/>
            <person name="Nakagawa S."/>
            <person name="Yoshida T."/>
            <person name="Sawayama S."/>
        </authorList>
    </citation>
    <scope>NUCLEOTIDE SEQUENCE [LARGE SCALE GENOMIC DNA]</scope>
    <source>
        <strain evidence="4 5">NIES-144</strain>
    </source>
</reference>
<dbReference type="PROSITE" id="PS51354">
    <property type="entry name" value="GLUTAREDOXIN_2"/>
    <property type="match status" value="1"/>
</dbReference>
<dbReference type="PANTHER" id="PTHR10293:SF16">
    <property type="entry name" value="GLUTAREDOXIN-RELATED PROTEIN 5, MITOCHONDRIAL"/>
    <property type="match status" value="1"/>
</dbReference>
<evidence type="ECO:0000259" key="3">
    <source>
        <dbReference type="Pfam" id="PF00462"/>
    </source>
</evidence>
<evidence type="ECO:0000313" key="5">
    <source>
        <dbReference type="Proteomes" id="UP000485058"/>
    </source>
</evidence>
<name>A0A699ZV50_HAELA</name>
<accession>A0A699ZV50</accession>
<feature type="non-terminal residue" evidence="4">
    <location>
        <position position="1"/>
    </location>
</feature>
<feature type="non-terminal residue" evidence="4">
    <location>
        <position position="160"/>
    </location>
</feature>
<evidence type="ECO:0000256" key="1">
    <source>
        <dbReference type="ARBA" id="ARBA00008983"/>
    </source>
</evidence>
<evidence type="ECO:0000313" key="4">
    <source>
        <dbReference type="EMBL" id="GFH26331.1"/>
    </source>
</evidence>
<dbReference type="InterPro" id="IPR004480">
    <property type="entry name" value="Monothiol_GRX-rel"/>
</dbReference>
<comment type="similarity">
    <text evidence="1">Belongs to the glutaredoxin family. CGFS subfamily.</text>
</comment>
<protein>
    <submittedName>
        <fullName evidence="4">Glutaredoxin</fullName>
    </submittedName>
</protein>